<proteinExistence type="predicted"/>
<organism evidence="2 3">
    <name type="scientific">Meganyctiphanes norvegica</name>
    <name type="common">Northern krill</name>
    <name type="synonym">Thysanopoda norvegica</name>
    <dbReference type="NCBI Taxonomy" id="48144"/>
    <lineage>
        <taxon>Eukaryota</taxon>
        <taxon>Metazoa</taxon>
        <taxon>Ecdysozoa</taxon>
        <taxon>Arthropoda</taxon>
        <taxon>Crustacea</taxon>
        <taxon>Multicrustacea</taxon>
        <taxon>Malacostraca</taxon>
        <taxon>Eumalacostraca</taxon>
        <taxon>Eucarida</taxon>
        <taxon>Euphausiacea</taxon>
        <taxon>Euphausiidae</taxon>
        <taxon>Meganyctiphanes</taxon>
    </lineage>
</organism>
<protein>
    <submittedName>
        <fullName evidence="2">Uncharacterized protein</fullName>
    </submittedName>
</protein>
<sequence>VANEHISEDVLARFDLSHGRQNAFDDQIKSLSIIVMEIKTALEHVKETMANNNEGRVNQFVDIMREQEGQQGQQQQQQQQQQHQQRAHPQQQQQQQQRPQQQQQQYNGGYHDNQHLDYLRFGRTNNLIIFRLGECEDNSNDQDIIDRADVGNILREIEQGDLINKIKDIVRLGKKDGGKIRPLKVVFLSSTDRETVITNAYKLKGNVHYRVSLCRDLIREDREMEKAIYLRKKQERQNREEEIANRGEVRPGNAVEDESAPLPINTPDQDRNTAVVN</sequence>
<dbReference type="PANTHER" id="PTHR37445">
    <property type="entry name" value="PROTEIN CBG24663"/>
    <property type="match status" value="1"/>
</dbReference>
<evidence type="ECO:0000256" key="1">
    <source>
        <dbReference type="SAM" id="MobiDB-lite"/>
    </source>
</evidence>
<feature type="region of interest" description="Disordered" evidence="1">
    <location>
        <begin position="234"/>
        <end position="277"/>
    </location>
</feature>
<comment type="caution">
    <text evidence="2">The sequence shown here is derived from an EMBL/GenBank/DDBJ whole genome shotgun (WGS) entry which is preliminary data.</text>
</comment>
<gene>
    <name evidence="2" type="ORF">MNOR_LOCUS35765</name>
</gene>
<dbReference type="SUPFAM" id="SSF81995">
    <property type="entry name" value="beta-sandwich domain of Sec23/24"/>
    <property type="match status" value="1"/>
</dbReference>
<name>A0AAV2SC54_MEGNR</name>
<dbReference type="PANTHER" id="PTHR37445:SF3">
    <property type="entry name" value="ZINC FINGER PHD-TYPE DOMAIN-CONTAINING PROTEIN"/>
    <property type="match status" value="1"/>
</dbReference>
<feature type="region of interest" description="Disordered" evidence="1">
    <location>
        <begin position="67"/>
        <end position="113"/>
    </location>
</feature>
<dbReference type="AlphaFoldDB" id="A0AAV2SC54"/>
<reference evidence="2 3" key="1">
    <citation type="submission" date="2024-05" db="EMBL/GenBank/DDBJ databases">
        <authorList>
            <person name="Wallberg A."/>
        </authorList>
    </citation>
    <scope>NUCLEOTIDE SEQUENCE [LARGE SCALE GENOMIC DNA]</scope>
</reference>
<accession>A0AAV2SC54</accession>
<feature type="compositionally biased region" description="Basic and acidic residues" evidence="1">
    <location>
        <begin position="235"/>
        <end position="249"/>
    </location>
</feature>
<dbReference type="EMBL" id="CAXKWB010061257">
    <property type="protein sequence ID" value="CAL4184118.1"/>
    <property type="molecule type" value="Genomic_DNA"/>
</dbReference>
<evidence type="ECO:0000313" key="3">
    <source>
        <dbReference type="Proteomes" id="UP001497623"/>
    </source>
</evidence>
<evidence type="ECO:0000313" key="2">
    <source>
        <dbReference type="EMBL" id="CAL4184118.1"/>
    </source>
</evidence>
<feature type="non-terminal residue" evidence="2">
    <location>
        <position position="277"/>
    </location>
</feature>
<feature type="non-terminal residue" evidence="2">
    <location>
        <position position="1"/>
    </location>
</feature>
<keyword evidence="3" id="KW-1185">Reference proteome</keyword>
<dbReference type="Proteomes" id="UP001497623">
    <property type="component" value="Unassembled WGS sequence"/>
</dbReference>
<feature type="compositionally biased region" description="Low complexity" evidence="1">
    <location>
        <begin position="69"/>
        <end position="105"/>
    </location>
</feature>